<accession>A0AAJ5ZGL6</accession>
<sequence length="196" mass="22659">MVEDDEFRQLNHKIVLKDGVASSVWREQEWGLGENSLDVTHFEDGIVKQLSLRHTGDAVTGMKVSLTRGDWLMPDPDLRLPYIFGRADMETWYKAAETTMGLSRVRLAWDYETKHTFPVRDHGISKDKGEHLYKGVEYRIELDDAIRLSIDGKSSRKVNWRMEISADDVRSLFEYASDESWIDGWDHVANIIENGK</sequence>
<evidence type="ECO:0000313" key="4">
    <source>
        <dbReference type="Proteomes" id="UP001321249"/>
    </source>
</evidence>
<dbReference type="Proteomes" id="UP001219901">
    <property type="component" value="Chromosome"/>
</dbReference>
<evidence type="ECO:0000313" key="2">
    <source>
        <dbReference type="EMBL" id="WFG39704.1"/>
    </source>
</evidence>
<proteinExistence type="predicted"/>
<evidence type="ECO:0000313" key="1">
    <source>
        <dbReference type="EMBL" id="MDG0865545.1"/>
    </source>
</evidence>
<dbReference type="EMBL" id="CP046147">
    <property type="protein sequence ID" value="WFG39704.1"/>
    <property type="molecule type" value="Genomic_DNA"/>
</dbReference>
<reference evidence="3" key="3">
    <citation type="submission" date="2023-06" db="EMBL/GenBank/DDBJ databases">
        <title>Pangenomics reveal diversification of enzyme families and niche specialization in globally abundant SAR202 bacteria.</title>
        <authorList>
            <person name="Saw J.H.W."/>
        </authorList>
    </citation>
    <scope>NUCLEOTIDE SEQUENCE [LARGE SCALE GENOMIC DNA]</scope>
    <source>
        <strain evidence="3">JH1073</strain>
    </source>
</reference>
<organism evidence="2 3">
    <name type="scientific">Candidatus Lucifugimonas marina</name>
    <dbReference type="NCBI Taxonomy" id="3038979"/>
    <lineage>
        <taxon>Bacteria</taxon>
        <taxon>Bacillati</taxon>
        <taxon>Chloroflexota</taxon>
        <taxon>Dehalococcoidia</taxon>
        <taxon>SAR202 cluster</taxon>
        <taxon>Candidatus Lucifugimonadales</taxon>
        <taxon>Candidatus Lucifugimonadaceae</taxon>
        <taxon>Candidatus Lucifugimonas</taxon>
    </lineage>
</organism>
<keyword evidence="3" id="KW-1185">Reference proteome</keyword>
<name>A0AAJ5ZGL6_9CHLR</name>
<gene>
    <name evidence="1" type="ORF">GKO46_00460</name>
    <name evidence="2" type="ORF">GKO48_08760</name>
</gene>
<protein>
    <submittedName>
        <fullName evidence="2">Uncharacterized protein</fullName>
    </submittedName>
</protein>
<evidence type="ECO:0000313" key="3">
    <source>
        <dbReference type="Proteomes" id="UP001219901"/>
    </source>
</evidence>
<dbReference type="AlphaFoldDB" id="A0AAJ5ZGL6"/>
<dbReference type="Proteomes" id="UP001321249">
    <property type="component" value="Unassembled WGS sequence"/>
</dbReference>
<reference evidence="2" key="2">
    <citation type="journal article" date="2023" name="Nat. Commun.">
        <title>Cultivation of marine bacteria of the SAR202 clade.</title>
        <authorList>
            <person name="Lim Y."/>
            <person name="Seo J.H."/>
            <person name="Giovannoni S.J."/>
            <person name="Kang I."/>
            <person name="Cho J.C."/>
        </authorList>
    </citation>
    <scope>NUCLEOTIDE SEQUENCE</scope>
    <source>
        <strain evidence="2">JH1073</strain>
    </source>
</reference>
<dbReference type="EMBL" id="WMBE01000001">
    <property type="protein sequence ID" value="MDG0865545.1"/>
    <property type="molecule type" value="Genomic_DNA"/>
</dbReference>
<reference evidence="3 4" key="1">
    <citation type="submission" date="2019-11" db="EMBL/GenBank/DDBJ databases">
        <authorList>
            <person name="Cho J.-C."/>
        </authorList>
    </citation>
    <scope>NUCLEOTIDE SEQUENCE [LARGE SCALE GENOMIC DNA]</scope>
    <source>
        <strain evidence="2 3">JH1073</strain>
        <strain evidence="1 4">JH702</strain>
    </source>
</reference>